<evidence type="ECO:0000256" key="16">
    <source>
        <dbReference type="SAM" id="Coils"/>
    </source>
</evidence>
<keyword evidence="6" id="KW-0997">Cell inner membrane</keyword>
<dbReference type="KEGG" id="hdn:Hden_0454"/>
<dbReference type="SUPFAM" id="SSF52540">
    <property type="entry name" value="P-loop containing nucleoside triphosphate hydrolases"/>
    <property type="match status" value="1"/>
</dbReference>
<evidence type="ECO:0000256" key="7">
    <source>
        <dbReference type="ARBA" id="ARBA00022679"/>
    </source>
</evidence>
<keyword evidence="9" id="KW-0547">Nucleotide-binding</keyword>
<reference evidence="23" key="1">
    <citation type="journal article" date="2011" name="J. Bacteriol.">
        <title>Genome sequences of eight morphologically diverse alphaproteobacteria.</title>
        <authorList>
            <consortium name="US DOE Joint Genome Institute"/>
            <person name="Brown P.J."/>
            <person name="Kysela D.T."/>
            <person name="Buechlein A."/>
            <person name="Hemmerich C."/>
            <person name="Brun Y.V."/>
        </authorList>
    </citation>
    <scope>NUCLEOTIDE SEQUENCE [LARGE SCALE GENOMIC DNA]</scope>
    <source>
        <strain evidence="23">ATCC 51888 / DSM 1869 / NCIB 11706 / TK 0415</strain>
    </source>
</reference>
<evidence type="ECO:0000256" key="14">
    <source>
        <dbReference type="ARBA" id="ARBA00023137"/>
    </source>
</evidence>
<keyword evidence="13 18" id="KW-0472">Membrane</keyword>
<dbReference type="GO" id="GO:0004715">
    <property type="term" value="F:non-membrane spanning protein tyrosine kinase activity"/>
    <property type="evidence" value="ECO:0007669"/>
    <property type="project" value="UniProtKB-EC"/>
</dbReference>
<proteinExistence type="inferred from homology"/>
<feature type="coiled-coil region" evidence="16">
    <location>
        <begin position="384"/>
        <end position="411"/>
    </location>
</feature>
<feature type="transmembrane region" description="Helical" evidence="18">
    <location>
        <begin position="66"/>
        <end position="90"/>
    </location>
</feature>
<dbReference type="InterPro" id="IPR050445">
    <property type="entry name" value="Bact_polysacc_biosynth/exp"/>
</dbReference>
<evidence type="ECO:0000256" key="11">
    <source>
        <dbReference type="ARBA" id="ARBA00022840"/>
    </source>
</evidence>
<keyword evidence="16" id="KW-0175">Coiled coil</keyword>
<evidence type="ECO:0000256" key="5">
    <source>
        <dbReference type="ARBA" id="ARBA00022475"/>
    </source>
</evidence>
<evidence type="ECO:0000256" key="15">
    <source>
        <dbReference type="ARBA" id="ARBA00051245"/>
    </source>
</evidence>
<comment type="similarity">
    <text evidence="2">Belongs to the CpsD/CapB family.</text>
</comment>
<dbReference type="PANTHER" id="PTHR32309">
    <property type="entry name" value="TYROSINE-PROTEIN KINASE"/>
    <property type="match status" value="1"/>
</dbReference>
<organism evidence="22 23">
    <name type="scientific">Hyphomicrobium denitrificans (strain ATCC 51888 / DSM 1869 / NCIMB 11706 / TK 0415)</name>
    <dbReference type="NCBI Taxonomy" id="582899"/>
    <lineage>
        <taxon>Bacteria</taxon>
        <taxon>Pseudomonadati</taxon>
        <taxon>Pseudomonadota</taxon>
        <taxon>Alphaproteobacteria</taxon>
        <taxon>Hyphomicrobiales</taxon>
        <taxon>Hyphomicrobiaceae</taxon>
        <taxon>Hyphomicrobium</taxon>
    </lineage>
</organism>
<dbReference type="Proteomes" id="UP000002033">
    <property type="component" value="Chromosome"/>
</dbReference>
<evidence type="ECO:0000256" key="12">
    <source>
        <dbReference type="ARBA" id="ARBA00022989"/>
    </source>
</evidence>
<keyword evidence="23" id="KW-1185">Reference proteome</keyword>
<keyword evidence="8 18" id="KW-0812">Transmembrane</keyword>
<dbReference type="STRING" id="582899.Hden_0454"/>
<dbReference type="AlphaFoldDB" id="D8JS17"/>
<evidence type="ECO:0000313" key="22">
    <source>
        <dbReference type="EMBL" id="ADJ22276.1"/>
    </source>
</evidence>
<evidence type="ECO:0000259" key="20">
    <source>
        <dbReference type="Pfam" id="PF13614"/>
    </source>
</evidence>
<dbReference type="CDD" id="cd05387">
    <property type="entry name" value="BY-kinase"/>
    <property type="match status" value="1"/>
</dbReference>
<accession>D8JS17</accession>
<dbReference type="eggNOG" id="COG3206">
    <property type="taxonomic scope" value="Bacteria"/>
</dbReference>
<feature type="region of interest" description="Disordered" evidence="17">
    <location>
        <begin position="1"/>
        <end position="32"/>
    </location>
</feature>
<feature type="domain" description="Tyrosine-protein kinase G-rich" evidence="21">
    <location>
        <begin position="418"/>
        <end position="488"/>
    </location>
</feature>
<dbReference type="eggNOG" id="COG0489">
    <property type="taxonomic scope" value="Bacteria"/>
</dbReference>
<dbReference type="GO" id="GO:0005524">
    <property type="term" value="F:ATP binding"/>
    <property type="evidence" value="ECO:0007669"/>
    <property type="project" value="UniProtKB-KW"/>
</dbReference>
<keyword evidence="7 22" id="KW-0808">Transferase</keyword>
<comment type="catalytic activity">
    <reaction evidence="15">
        <text>L-tyrosyl-[protein] + ATP = O-phospho-L-tyrosyl-[protein] + ADP + H(+)</text>
        <dbReference type="Rhea" id="RHEA:10596"/>
        <dbReference type="Rhea" id="RHEA-COMP:10136"/>
        <dbReference type="Rhea" id="RHEA-COMP:20101"/>
        <dbReference type="ChEBI" id="CHEBI:15378"/>
        <dbReference type="ChEBI" id="CHEBI:30616"/>
        <dbReference type="ChEBI" id="CHEBI:46858"/>
        <dbReference type="ChEBI" id="CHEBI:61978"/>
        <dbReference type="ChEBI" id="CHEBI:456216"/>
        <dbReference type="EC" id="2.7.10.2"/>
    </reaction>
</comment>
<evidence type="ECO:0000256" key="17">
    <source>
        <dbReference type="SAM" id="MobiDB-lite"/>
    </source>
</evidence>
<dbReference type="GO" id="GO:0005886">
    <property type="term" value="C:plasma membrane"/>
    <property type="evidence" value="ECO:0007669"/>
    <property type="project" value="UniProtKB-SubCell"/>
</dbReference>
<evidence type="ECO:0000256" key="6">
    <source>
        <dbReference type="ARBA" id="ARBA00022519"/>
    </source>
</evidence>
<keyword evidence="5" id="KW-1003">Cell membrane</keyword>
<comment type="similarity">
    <text evidence="3">Belongs to the etk/wzc family.</text>
</comment>
<dbReference type="NCBIfam" id="TIGR01007">
    <property type="entry name" value="eps_fam"/>
    <property type="match status" value="1"/>
</dbReference>
<dbReference type="RefSeq" id="WP_013214495.1">
    <property type="nucleotide sequence ID" value="NC_014313.1"/>
</dbReference>
<keyword evidence="10" id="KW-0418">Kinase</keyword>
<dbReference type="PANTHER" id="PTHR32309:SF13">
    <property type="entry name" value="FERRIC ENTEROBACTIN TRANSPORT PROTEIN FEPE"/>
    <property type="match status" value="1"/>
</dbReference>
<evidence type="ECO:0000256" key="10">
    <source>
        <dbReference type="ARBA" id="ARBA00022777"/>
    </source>
</evidence>
<dbReference type="OrthoDB" id="230260at2"/>
<name>D8JS17_HYPDA</name>
<evidence type="ECO:0000259" key="21">
    <source>
        <dbReference type="Pfam" id="PF13807"/>
    </source>
</evidence>
<dbReference type="Pfam" id="PF13807">
    <property type="entry name" value="GNVR"/>
    <property type="match status" value="1"/>
</dbReference>
<evidence type="ECO:0000313" key="23">
    <source>
        <dbReference type="Proteomes" id="UP000002033"/>
    </source>
</evidence>
<protein>
    <recommendedName>
        <fullName evidence="4">non-specific protein-tyrosine kinase</fullName>
        <ecNumber evidence="4">2.7.10.2</ecNumber>
    </recommendedName>
</protein>
<feature type="domain" description="Polysaccharide chain length determinant N-terminal" evidence="19">
    <location>
        <begin position="58"/>
        <end position="140"/>
    </location>
</feature>
<dbReference type="HOGENOM" id="CLU_009912_2_1_5"/>
<evidence type="ECO:0000256" key="9">
    <source>
        <dbReference type="ARBA" id="ARBA00022741"/>
    </source>
</evidence>
<dbReference type="EC" id="2.7.10.2" evidence="4"/>
<feature type="coiled-coil region" evidence="16">
    <location>
        <begin position="242"/>
        <end position="269"/>
    </location>
</feature>
<sequence length="776" mass="84299">MASSGDANQNSRDANSRQLEPASGPPGDVTESYRLLQPAGRDLEPDDPDIATRIRIYLHIINKRKWLILAIAACVLAIGTTRTLMMAPLYTSTIRLQIDRNVAKIVDGGTVTPVEGTDNEFLKTQYELLQSRSLAERVASAAGLTDDENFFRPREFSFLAAVRNLIKTDPAKAQQSRGTRIDAAAAIVQSNVSIRPVAGSRLVDVAYSDPDPARSRKIASAYADAFIASNLDKRFEANAYAKTFLEDQIKQLKLKLEQSEKTMLDFAEKEQIVATNQSASITEADLGHANVALGNITSERIRNEQLWRQVDASNAISLPQFLSNAMIDGLRAKRNDFVTSYQEKLETFKPGYPEMIQIRNKIAEIDKQLAAEVKTIRASLKGAYESSVSQERELKARVEQLRADVLDVQKRSIKYNILKREVDTNRGLYNDLLQRFKEVDVAGGIGSNNVFIVDKANLPGAPSSPKLMRAMLIYLLIGSLGGFGVAYLLEEFDDVIDSIEEAERIGGLPTLGVIPFTRTEGGAENALDDARSPLSEAYRSLCTSLQFSTARGMPKSLLITSADPAEGKSITSLAIAQHFSRLGLKVLLVDADMRSPSLHKALRADSSIGLSSCLAGVCQPPDAIQTTDIENLAFLPSGPLPPNAADLLSSPHLMSLLSLSLQAFDLVVIDGPPVLGIADAPLLSNAAEATVFVIGAGVARTGSVRGALKRLDVAKSPLIGSVVTRFDVKRAGYGYGRYGYGYGYGFSYGEHAFSYGKSVPRFDTPPPMVPSREHPS</sequence>
<evidence type="ECO:0000256" key="13">
    <source>
        <dbReference type="ARBA" id="ARBA00023136"/>
    </source>
</evidence>
<gene>
    <name evidence="22" type="ordered locus">Hden_0454</name>
</gene>
<dbReference type="InterPro" id="IPR027417">
    <property type="entry name" value="P-loop_NTPase"/>
</dbReference>
<dbReference type="Gene3D" id="3.40.50.300">
    <property type="entry name" value="P-loop containing nucleotide triphosphate hydrolases"/>
    <property type="match status" value="1"/>
</dbReference>
<evidence type="ECO:0000256" key="1">
    <source>
        <dbReference type="ARBA" id="ARBA00004429"/>
    </source>
</evidence>
<keyword evidence="12 18" id="KW-1133">Transmembrane helix</keyword>
<evidence type="ECO:0000256" key="3">
    <source>
        <dbReference type="ARBA" id="ARBA00008883"/>
    </source>
</evidence>
<evidence type="ECO:0000259" key="19">
    <source>
        <dbReference type="Pfam" id="PF02706"/>
    </source>
</evidence>
<dbReference type="Pfam" id="PF02706">
    <property type="entry name" value="Wzz"/>
    <property type="match status" value="1"/>
</dbReference>
<keyword evidence="14" id="KW-0829">Tyrosine-protein kinase</keyword>
<keyword evidence="11" id="KW-0067">ATP-binding</keyword>
<evidence type="ECO:0000256" key="4">
    <source>
        <dbReference type="ARBA" id="ARBA00011903"/>
    </source>
</evidence>
<feature type="domain" description="AAA" evidence="20">
    <location>
        <begin position="567"/>
        <end position="687"/>
    </location>
</feature>
<dbReference type="EMBL" id="CP002083">
    <property type="protein sequence ID" value="ADJ22276.1"/>
    <property type="molecule type" value="Genomic_DNA"/>
</dbReference>
<evidence type="ECO:0000256" key="18">
    <source>
        <dbReference type="SAM" id="Phobius"/>
    </source>
</evidence>
<dbReference type="Pfam" id="PF13614">
    <property type="entry name" value="AAA_31"/>
    <property type="match status" value="1"/>
</dbReference>
<comment type="subcellular location">
    <subcellularLocation>
        <location evidence="1">Cell inner membrane</location>
        <topology evidence="1">Multi-pass membrane protein</topology>
    </subcellularLocation>
</comment>
<feature type="compositionally biased region" description="Polar residues" evidence="17">
    <location>
        <begin position="1"/>
        <end position="18"/>
    </location>
</feature>
<evidence type="ECO:0000256" key="2">
    <source>
        <dbReference type="ARBA" id="ARBA00007316"/>
    </source>
</evidence>
<dbReference type="InterPro" id="IPR005702">
    <property type="entry name" value="Wzc-like_C"/>
</dbReference>
<dbReference type="InterPro" id="IPR032807">
    <property type="entry name" value="GNVR"/>
</dbReference>
<evidence type="ECO:0000256" key="8">
    <source>
        <dbReference type="ARBA" id="ARBA00022692"/>
    </source>
</evidence>
<dbReference type="InterPro" id="IPR025669">
    <property type="entry name" value="AAA_dom"/>
</dbReference>
<dbReference type="InterPro" id="IPR003856">
    <property type="entry name" value="LPS_length_determ_N"/>
</dbReference>